<feature type="domain" description="Histone deacetylase" evidence="5">
    <location>
        <begin position="23"/>
        <end position="322"/>
    </location>
</feature>
<dbReference type="InterPro" id="IPR037138">
    <property type="entry name" value="His_deacetylse_dom_sf"/>
</dbReference>
<dbReference type="GO" id="GO:0045150">
    <property type="term" value="P:acetoin catabolic process"/>
    <property type="evidence" value="ECO:0007669"/>
    <property type="project" value="UniProtKB-UniPathway"/>
</dbReference>
<evidence type="ECO:0000256" key="2">
    <source>
        <dbReference type="ARBA" id="ARBA00005947"/>
    </source>
</evidence>
<dbReference type="PANTHER" id="PTHR10625:SF10">
    <property type="entry name" value="HISTONE DEACETYLASE HDAC1"/>
    <property type="match status" value="1"/>
</dbReference>
<comment type="similarity">
    <text evidence="2">Belongs to the histone deacetylase family.</text>
</comment>
<protein>
    <recommendedName>
        <fullName evidence="3">Acetoin utilization protein AcuC</fullName>
    </recommendedName>
</protein>
<dbReference type="EMBL" id="AEDD01000001">
    <property type="protein sequence ID" value="EFM12911.1"/>
    <property type="molecule type" value="Genomic_DNA"/>
</dbReference>
<dbReference type="OrthoDB" id="9808367at2"/>
<dbReference type="eggNOG" id="COG0123">
    <property type="taxonomic scope" value="Bacteria"/>
</dbReference>
<sequence length="393" mass="43898">MPTANAVFIHHPDSERYRFNEHHPFDPTRLITTTDLLIRSDALQGTDIIVPTPADDELILSIHRPDYVQAVKELSEATPSEASVAAAAKYGFTTDDTPYFEGMHQASAAIVGGSVHAAETVMSGLATRAFHMAGGLHHAFPDRGTGFCIYNDAAIAIEHIRSKYGSRILYIDTDVHHGDGVQWTFYSNEHVFTYSIHETGKFLFPGTGFVHERGVDAGIGACMNVPLEPYTEDESWLECFQATVEEAARMFQPDLIVSQHGCDAHAYDPLSHMHCSMRIYHEMPAIIKSLADRYTGGKWVALGGGGYDIWKVVPRAWSLVWMTMIGHPLTHHESGPSSPIAEDWKEAWAERAGGIDQLPAHWHDDMVKWEPMPRRSQIEESNRLTQARVLQRI</sequence>
<evidence type="ECO:0000256" key="4">
    <source>
        <dbReference type="ARBA" id="ARBA00022627"/>
    </source>
</evidence>
<dbReference type="CDD" id="cd09994">
    <property type="entry name" value="HDAC_AcuC_like"/>
    <property type="match status" value="1"/>
</dbReference>
<dbReference type="GO" id="GO:0004407">
    <property type="term" value="F:histone deacetylase activity"/>
    <property type="evidence" value="ECO:0007669"/>
    <property type="project" value="TreeGrafter"/>
</dbReference>
<evidence type="ECO:0000313" key="7">
    <source>
        <dbReference type="Proteomes" id="UP000005387"/>
    </source>
</evidence>
<dbReference type="PANTHER" id="PTHR10625">
    <property type="entry name" value="HISTONE DEACETYLASE HDAC1-RELATED"/>
    <property type="match status" value="1"/>
</dbReference>
<dbReference type="InterPro" id="IPR023801">
    <property type="entry name" value="His_deacetylse_dom"/>
</dbReference>
<dbReference type="AlphaFoldDB" id="E0I3P7"/>
<dbReference type="Pfam" id="PF00850">
    <property type="entry name" value="Hist_deacetyl"/>
    <property type="match status" value="1"/>
</dbReference>
<keyword evidence="7" id="KW-1185">Reference proteome</keyword>
<dbReference type="PRINTS" id="PR01270">
    <property type="entry name" value="HDASUPER"/>
</dbReference>
<dbReference type="GO" id="GO:0040029">
    <property type="term" value="P:epigenetic regulation of gene expression"/>
    <property type="evidence" value="ECO:0007669"/>
    <property type="project" value="TreeGrafter"/>
</dbReference>
<reference evidence="6 7" key="1">
    <citation type="submission" date="2010-07" db="EMBL/GenBank/DDBJ databases">
        <title>The draft genome of Paenibacillus curdlanolyticus YK9.</title>
        <authorList>
            <consortium name="US DOE Joint Genome Institute (JGI-PGF)"/>
            <person name="Lucas S."/>
            <person name="Copeland A."/>
            <person name="Lapidus A."/>
            <person name="Cheng J.-F."/>
            <person name="Bruce D."/>
            <person name="Goodwin L."/>
            <person name="Pitluck S."/>
            <person name="Land M.L."/>
            <person name="Hauser L."/>
            <person name="Chang Y.-J."/>
            <person name="Jeffries C."/>
            <person name="Anderson I.J."/>
            <person name="Johnson E."/>
            <person name="Loganathan U."/>
            <person name="Mulhopadhyay B."/>
            <person name="Kyrpides N."/>
            <person name="Woyke T.J."/>
        </authorList>
    </citation>
    <scope>NUCLEOTIDE SEQUENCE [LARGE SCALE GENOMIC DNA]</scope>
    <source>
        <strain evidence="6 7">YK9</strain>
    </source>
</reference>
<dbReference type="UniPathway" id="UPA00040"/>
<organism evidence="6 7">
    <name type="scientific">Paenibacillus curdlanolyticus YK9</name>
    <dbReference type="NCBI Taxonomy" id="717606"/>
    <lineage>
        <taxon>Bacteria</taxon>
        <taxon>Bacillati</taxon>
        <taxon>Bacillota</taxon>
        <taxon>Bacilli</taxon>
        <taxon>Bacillales</taxon>
        <taxon>Paenibacillaceae</taxon>
        <taxon>Paenibacillus</taxon>
    </lineage>
</organism>
<evidence type="ECO:0000256" key="1">
    <source>
        <dbReference type="ARBA" id="ARBA00005101"/>
    </source>
</evidence>
<dbReference type="Proteomes" id="UP000005387">
    <property type="component" value="Unassembled WGS sequence"/>
</dbReference>
<evidence type="ECO:0000313" key="6">
    <source>
        <dbReference type="EMBL" id="EFM12911.1"/>
    </source>
</evidence>
<gene>
    <name evidence="6" type="ORF">PaecuDRAFT_0422</name>
</gene>
<comment type="pathway">
    <text evidence="1">Ketone degradation; acetoin degradation.</text>
</comment>
<dbReference type="SUPFAM" id="SSF52768">
    <property type="entry name" value="Arginase/deacetylase"/>
    <property type="match status" value="1"/>
</dbReference>
<dbReference type="InterPro" id="IPR000286">
    <property type="entry name" value="HDACs"/>
</dbReference>
<accession>E0I3P7</accession>
<proteinExistence type="inferred from homology"/>
<dbReference type="RefSeq" id="WP_006036439.1">
    <property type="nucleotide sequence ID" value="NZ_AEDD01000001.1"/>
</dbReference>
<dbReference type="PRINTS" id="PR01272">
    <property type="entry name" value="ACUCPROTEIN"/>
</dbReference>
<keyword evidence="4" id="KW-0006">Acetoin catabolism</keyword>
<name>E0I3P7_9BACL</name>
<evidence type="ECO:0000256" key="3">
    <source>
        <dbReference type="ARBA" id="ARBA00020218"/>
    </source>
</evidence>
<dbReference type="InterPro" id="IPR003085">
    <property type="entry name" value="AcuC"/>
</dbReference>
<dbReference type="STRING" id="717606.PaecuDRAFT_0422"/>
<dbReference type="Gene3D" id="3.40.800.20">
    <property type="entry name" value="Histone deacetylase domain"/>
    <property type="match status" value="1"/>
</dbReference>
<dbReference type="InterPro" id="IPR023696">
    <property type="entry name" value="Ureohydrolase_dom_sf"/>
</dbReference>
<evidence type="ECO:0000259" key="5">
    <source>
        <dbReference type="Pfam" id="PF00850"/>
    </source>
</evidence>